<dbReference type="InterPro" id="IPR029063">
    <property type="entry name" value="SAM-dependent_MTases_sf"/>
</dbReference>
<evidence type="ECO:0000256" key="2">
    <source>
        <dbReference type="ARBA" id="ARBA00022679"/>
    </source>
</evidence>
<dbReference type="CDD" id="cd02440">
    <property type="entry name" value="AdoMet_MTases"/>
    <property type="match status" value="1"/>
</dbReference>
<evidence type="ECO:0000256" key="4">
    <source>
        <dbReference type="ARBA" id="ARBA00023453"/>
    </source>
</evidence>
<comment type="caution">
    <text evidence="5">The sequence shown here is derived from an EMBL/GenBank/DDBJ whole genome shotgun (WGS) entry which is preliminary data.</text>
</comment>
<accession>A0A484G9E9</accession>
<dbReference type="GO" id="GO:0008757">
    <property type="term" value="F:S-adenosylmethionine-dependent methyltransferase activity"/>
    <property type="evidence" value="ECO:0007669"/>
    <property type="project" value="TreeGrafter"/>
</dbReference>
<protein>
    <submittedName>
        <fullName evidence="5">O-methyltransferase MdmC</fullName>
    </submittedName>
</protein>
<dbReference type="Gene3D" id="3.40.50.150">
    <property type="entry name" value="Vaccinia Virus protein VP39"/>
    <property type="match status" value="1"/>
</dbReference>
<dbReference type="GO" id="GO:0032259">
    <property type="term" value="P:methylation"/>
    <property type="evidence" value="ECO:0007669"/>
    <property type="project" value="UniProtKB-KW"/>
</dbReference>
<dbReference type="STRING" id="1213857.A0A484G9E9"/>
<dbReference type="Pfam" id="PF01596">
    <property type="entry name" value="Methyltransf_3"/>
    <property type="match status" value="1"/>
</dbReference>
<dbReference type="PANTHER" id="PTHR10509">
    <property type="entry name" value="O-METHYLTRANSFERASE-RELATED"/>
    <property type="match status" value="1"/>
</dbReference>
<keyword evidence="1" id="KW-0489">Methyltransferase</keyword>
<keyword evidence="2" id="KW-0808">Transferase</keyword>
<evidence type="ECO:0000313" key="6">
    <source>
        <dbReference type="Proteomes" id="UP000014480"/>
    </source>
</evidence>
<evidence type="ECO:0000256" key="1">
    <source>
        <dbReference type="ARBA" id="ARBA00022603"/>
    </source>
</evidence>
<reference evidence="6" key="1">
    <citation type="journal article" date="2013" name="New Phytol.">
        <title>Comparative genomic and transcriptomic analyses reveal the hemibiotrophic stage shift of Colletotrichum fungi.</title>
        <authorList>
            <person name="Gan P."/>
            <person name="Ikeda K."/>
            <person name="Irieda H."/>
            <person name="Narusaka M."/>
            <person name="O'Connell R.J."/>
            <person name="Narusaka Y."/>
            <person name="Takano Y."/>
            <person name="Kubo Y."/>
            <person name="Shirasu K."/>
        </authorList>
    </citation>
    <scope>NUCLEOTIDE SEQUENCE [LARGE SCALE GENOMIC DNA]</scope>
    <source>
        <strain evidence="6">104-T / ATCC 96160 / CBS 514.97 / LARS 414 / MAFF 240422</strain>
    </source>
</reference>
<dbReference type="PROSITE" id="PS51682">
    <property type="entry name" value="SAM_OMT_I"/>
    <property type="match status" value="1"/>
</dbReference>
<evidence type="ECO:0000256" key="3">
    <source>
        <dbReference type="ARBA" id="ARBA00022691"/>
    </source>
</evidence>
<dbReference type="InterPro" id="IPR050362">
    <property type="entry name" value="Cation-dep_OMT"/>
</dbReference>
<sequence>MEDLAGFGRVRFATIAQPRGILTIPISYQTSQPPETTADGKMKSSVSVLYPNEQVSRNVTSYAEDRSTPLPAHITAYHDHIDRTKPETAILMISNFQAQNHIWLAKLVGAKRVLEIGVYVGYSGMVWSHAVGPSGTVTGLEFDPEYAKIAEQAWADNGITNASVVVGDALETLPNLQPDEPYDLIFIDAQKSGYPSYLRTILSASPRNGGGKRLLRAGGLIVADNVLRRGIVADDSDENPWVQKEKAQRPTYWRSEDVDKLREFNDLVRTDERLDGWLMPLYDGVNLVRLVD</sequence>
<evidence type="ECO:0000313" key="5">
    <source>
        <dbReference type="EMBL" id="TDZ27069.1"/>
    </source>
</evidence>
<organism evidence="5 6">
    <name type="scientific">Colletotrichum orbiculare (strain 104-T / ATCC 96160 / CBS 514.97 / LARS 414 / MAFF 240422)</name>
    <name type="common">Cucumber anthracnose fungus</name>
    <name type="synonym">Colletotrichum lagenarium</name>
    <dbReference type="NCBI Taxonomy" id="1213857"/>
    <lineage>
        <taxon>Eukaryota</taxon>
        <taxon>Fungi</taxon>
        <taxon>Dikarya</taxon>
        <taxon>Ascomycota</taxon>
        <taxon>Pezizomycotina</taxon>
        <taxon>Sordariomycetes</taxon>
        <taxon>Hypocreomycetidae</taxon>
        <taxon>Glomerellales</taxon>
        <taxon>Glomerellaceae</taxon>
        <taxon>Colletotrichum</taxon>
        <taxon>Colletotrichum orbiculare species complex</taxon>
    </lineage>
</organism>
<dbReference type="AlphaFoldDB" id="A0A484G9E9"/>
<comment type="similarity">
    <text evidence="4">Belongs to the class I-like SAM-binding methyltransferase superfamily. Cation-dependent O-methyltransferase family.</text>
</comment>
<name>A0A484G9E9_COLOR</name>
<dbReference type="EMBL" id="AMCV02000001">
    <property type="protein sequence ID" value="TDZ27069.1"/>
    <property type="molecule type" value="Genomic_DNA"/>
</dbReference>
<dbReference type="Proteomes" id="UP000014480">
    <property type="component" value="Unassembled WGS sequence"/>
</dbReference>
<proteinExistence type="inferred from homology"/>
<dbReference type="InterPro" id="IPR002935">
    <property type="entry name" value="SAM_O-MeTrfase"/>
</dbReference>
<dbReference type="SUPFAM" id="SSF53335">
    <property type="entry name" value="S-adenosyl-L-methionine-dependent methyltransferases"/>
    <property type="match status" value="1"/>
</dbReference>
<gene>
    <name evidence="5" type="primary">mdmC</name>
    <name evidence="5" type="ORF">Cob_v000551</name>
</gene>
<keyword evidence="6" id="KW-1185">Reference proteome</keyword>
<dbReference type="GO" id="GO:0008171">
    <property type="term" value="F:O-methyltransferase activity"/>
    <property type="evidence" value="ECO:0007669"/>
    <property type="project" value="InterPro"/>
</dbReference>
<reference evidence="6" key="2">
    <citation type="journal article" date="2019" name="Mol. Plant Microbe Interact.">
        <title>Genome sequence resources for four phytopathogenic fungi from the Colletotrichum orbiculare species complex.</title>
        <authorList>
            <person name="Gan P."/>
            <person name="Tsushima A."/>
            <person name="Narusaka M."/>
            <person name="Narusaka Y."/>
            <person name="Takano Y."/>
            <person name="Kubo Y."/>
            <person name="Shirasu K."/>
        </authorList>
    </citation>
    <scope>GENOME REANNOTATION</scope>
    <source>
        <strain evidence="6">104-T / ATCC 96160 / CBS 514.97 / LARS 414 / MAFF 240422</strain>
    </source>
</reference>
<keyword evidence="3" id="KW-0949">S-adenosyl-L-methionine</keyword>
<dbReference type="OrthoDB" id="10251242at2759"/>
<dbReference type="PANTHER" id="PTHR10509:SF14">
    <property type="entry name" value="CAFFEOYL-COA O-METHYLTRANSFERASE 3-RELATED"/>
    <property type="match status" value="1"/>
</dbReference>